<dbReference type="GO" id="GO:0004065">
    <property type="term" value="F:arylsulfatase activity"/>
    <property type="evidence" value="ECO:0007669"/>
    <property type="project" value="TreeGrafter"/>
</dbReference>
<dbReference type="RefSeq" id="WP_343774301.1">
    <property type="nucleotide sequence ID" value="NZ_BAAADV010000004.1"/>
</dbReference>
<proteinExistence type="inferred from homology"/>
<dbReference type="PANTHER" id="PTHR42693">
    <property type="entry name" value="ARYLSULFATASE FAMILY MEMBER"/>
    <property type="match status" value="1"/>
</dbReference>
<dbReference type="SUPFAM" id="SSF53649">
    <property type="entry name" value="Alkaline phosphatase-like"/>
    <property type="match status" value="1"/>
</dbReference>
<comment type="similarity">
    <text evidence="1">Belongs to the sulfatase family.</text>
</comment>
<keyword evidence="2" id="KW-0378">Hydrolase</keyword>
<gene>
    <name evidence="5" type="ORF">GCM10009020_24360</name>
</gene>
<reference evidence="5 6" key="1">
    <citation type="journal article" date="2019" name="Int. J. Syst. Evol. Microbiol.">
        <title>The Global Catalogue of Microorganisms (GCM) 10K type strain sequencing project: providing services to taxonomists for standard genome sequencing and annotation.</title>
        <authorList>
            <consortium name="The Broad Institute Genomics Platform"/>
            <consortium name="The Broad Institute Genome Sequencing Center for Infectious Disease"/>
            <person name="Wu L."/>
            <person name="Ma J."/>
        </authorList>
    </citation>
    <scope>NUCLEOTIDE SEQUENCE [LARGE SCALE GENOMIC DNA]</scope>
    <source>
        <strain evidence="5 6">JCM 16328</strain>
    </source>
</reference>
<organism evidence="5 6">
    <name type="scientific">Natronoarchaeum mannanilyticum</name>
    <dbReference type="NCBI Taxonomy" id="926360"/>
    <lineage>
        <taxon>Archaea</taxon>
        <taxon>Methanobacteriati</taxon>
        <taxon>Methanobacteriota</taxon>
        <taxon>Stenosarchaea group</taxon>
        <taxon>Halobacteria</taxon>
        <taxon>Halobacteriales</taxon>
        <taxon>Natronoarchaeaceae</taxon>
    </lineage>
</organism>
<comment type="caution">
    <text evidence="5">The sequence shown here is derived from an EMBL/GenBank/DDBJ whole genome shotgun (WGS) entry which is preliminary data.</text>
</comment>
<keyword evidence="6" id="KW-1185">Reference proteome</keyword>
<protein>
    <submittedName>
        <fullName evidence="5">Sulfatase</fullName>
    </submittedName>
</protein>
<dbReference type="EMBL" id="BAAADV010000004">
    <property type="protein sequence ID" value="GAA0675757.1"/>
    <property type="molecule type" value="Genomic_DNA"/>
</dbReference>
<feature type="domain" description="Sulfatase N-terminal" evidence="4">
    <location>
        <begin position="3"/>
        <end position="358"/>
    </location>
</feature>
<dbReference type="Gene3D" id="3.40.720.10">
    <property type="entry name" value="Alkaline Phosphatase, subunit A"/>
    <property type="match status" value="1"/>
</dbReference>
<evidence type="ECO:0000259" key="4">
    <source>
        <dbReference type="Pfam" id="PF00884"/>
    </source>
</evidence>
<evidence type="ECO:0000313" key="5">
    <source>
        <dbReference type="EMBL" id="GAA0675757.1"/>
    </source>
</evidence>
<dbReference type="InterPro" id="IPR050738">
    <property type="entry name" value="Sulfatase"/>
</dbReference>
<dbReference type="InterPro" id="IPR000917">
    <property type="entry name" value="Sulfatase_N"/>
</dbReference>
<evidence type="ECO:0000313" key="6">
    <source>
        <dbReference type="Proteomes" id="UP001500420"/>
    </source>
</evidence>
<dbReference type="CDD" id="cd16148">
    <property type="entry name" value="sulfatase_like"/>
    <property type="match status" value="1"/>
</dbReference>
<evidence type="ECO:0000256" key="3">
    <source>
        <dbReference type="SAM" id="MobiDB-lite"/>
    </source>
</evidence>
<dbReference type="Proteomes" id="UP001500420">
    <property type="component" value="Unassembled WGS sequence"/>
</dbReference>
<dbReference type="InterPro" id="IPR017850">
    <property type="entry name" value="Alkaline_phosphatase_core_sf"/>
</dbReference>
<sequence>MTNVLLVSIDSLRRDFLGAYADEPHCVDYGVETPNLDRFAERAATFDTHYAGSLPCMPARREWHAGVQEFLWRSWGPIEPYDDHLARVARDDGVLTQLITDHFHYFQHGAHGYYEDYTGFEFIRGHEYDAWQTAPKTPDDRLLDQTVDRETDPPDGVGYVNRSVYARNAERRGVEDDERNAFAPRVFSRTAEWLRDNVEWDRWLCYVDSFDVHEPFHCPEPYASLYTDEDPRDPELDVWPYYGPVDEGQSELSERQLEFVRSQFAGKVTMADEWFGRVLDALDDEGLWDDTAVIVTSDHGFLLGEHGWVGKNEPPVYDVLARTPLLVWHPDGAHNGERIASLTSAVDLYATVLDLLGIDGDAADRVHSRSLQPLLSGDADAGDLHAHRDRALYGYWGSAVNVTDGEYTYLHPCDPTVESRCHSTTMMNARGFPLPTTPKRDAEAGEFVPHADGPVWRFAADSYAQLDAPMLFDVREDPTQETNLVDERADERERLREELVAGLENLDAPEHQYDRLDLDPPA</sequence>
<dbReference type="PANTHER" id="PTHR42693:SF53">
    <property type="entry name" value="ENDO-4-O-SULFATASE"/>
    <property type="match status" value="1"/>
</dbReference>
<dbReference type="Pfam" id="PF00884">
    <property type="entry name" value="Sulfatase"/>
    <property type="match status" value="1"/>
</dbReference>
<dbReference type="AlphaFoldDB" id="A0AAV3TBB4"/>
<evidence type="ECO:0000256" key="2">
    <source>
        <dbReference type="ARBA" id="ARBA00022801"/>
    </source>
</evidence>
<evidence type="ECO:0000256" key="1">
    <source>
        <dbReference type="ARBA" id="ARBA00008779"/>
    </source>
</evidence>
<feature type="region of interest" description="Disordered" evidence="3">
    <location>
        <begin position="501"/>
        <end position="522"/>
    </location>
</feature>
<name>A0AAV3TBB4_9EURY</name>
<accession>A0AAV3TBB4</accession>
<feature type="compositionally biased region" description="Basic and acidic residues" evidence="3">
    <location>
        <begin position="508"/>
        <end position="522"/>
    </location>
</feature>